<evidence type="ECO:0000256" key="1">
    <source>
        <dbReference type="SAM" id="SignalP"/>
    </source>
</evidence>
<proteinExistence type="predicted"/>
<keyword evidence="3" id="KW-1185">Reference proteome</keyword>
<sequence>MKMIVLTVALIAAGTMISGSAFAQQGVINLDETVIKGRIEKPEAFYILQHAQLNYEKLKPKQSFIPELLETVDEKPF</sequence>
<reference evidence="2 3" key="1">
    <citation type="submission" date="2019-08" db="EMBL/GenBank/DDBJ databases">
        <authorList>
            <person name="Liang Q."/>
        </authorList>
    </citation>
    <scope>NUCLEOTIDE SEQUENCE [LARGE SCALE GENOMIC DNA]</scope>
    <source>
        <strain evidence="2 3">V1718</strain>
    </source>
</reference>
<evidence type="ECO:0000313" key="2">
    <source>
        <dbReference type="EMBL" id="QED29062.1"/>
    </source>
</evidence>
<gene>
    <name evidence="2" type="ORF">FRD01_17820</name>
</gene>
<dbReference type="OrthoDB" id="5524609at2"/>
<feature type="signal peptide" evidence="1">
    <location>
        <begin position="1"/>
        <end position="23"/>
    </location>
</feature>
<feature type="chain" id="PRO_5023086025" description="Peptidylprolyl isomerase" evidence="1">
    <location>
        <begin position="24"/>
        <end position="77"/>
    </location>
</feature>
<dbReference type="AlphaFoldDB" id="A0A5B8XT32"/>
<dbReference type="KEGG" id="bbae:FRD01_17820"/>
<accession>A0A5B8XT32</accession>
<evidence type="ECO:0008006" key="4">
    <source>
        <dbReference type="Google" id="ProtNLM"/>
    </source>
</evidence>
<evidence type="ECO:0000313" key="3">
    <source>
        <dbReference type="Proteomes" id="UP000321595"/>
    </source>
</evidence>
<protein>
    <recommendedName>
        <fullName evidence="4">Peptidylprolyl isomerase</fullName>
    </recommendedName>
</protein>
<dbReference type="RefSeq" id="WP_146962043.1">
    <property type="nucleotide sequence ID" value="NZ_CP042467.1"/>
</dbReference>
<keyword evidence="1" id="KW-0732">Signal</keyword>
<dbReference type="Proteomes" id="UP000321595">
    <property type="component" value="Chromosome"/>
</dbReference>
<dbReference type="EMBL" id="CP042467">
    <property type="protein sequence ID" value="QED29062.1"/>
    <property type="molecule type" value="Genomic_DNA"/>
</dbReference>
<name>A0A5B8XT32_9DELT</name>
<organism evidence="2 3">
    <name type="scientific">Microvenator marinus</name>
    <dbReference type="NCBI Taxonomy" id="2600177"/>
    <lineage>
        <taxon>Bacteria</taxon>
        <taxon>Deltaproteobacteria</taxon>
        <taxon>Bradymonadales</taxon>
        <taxon>Microvenatoraceae</taxon>
        <taxon>Microvenator</taxon>
    </lineage>
</organism>